<protein>
    <submittedName>
        <fullName evidence="1">Uncharacterized protein</fullName>
    </submittedName>
</protein>
<dbReference type="EMBL" id="CAJNOG010009345">
    <property type="protein sequence ID" value="CAF1571826.1"/>
    <property type="molecule type" value="Genomic_DNA"/>
</dbReference>
<evidence type="ECO:0000313" key="1">
    <source>
        <dbReference type="EMBL" id="CAF1571826.1"/>
    </source>
</evidence>
<proteinExistence type="predicted"/>
<feature type="non-terminal residue" evidence="1">
    <location>
        <position position="1"/>
    </location>
</feature>
<evidence type="ECO:0000313" key="2">
    <source>
        <dbReference type="Proteomes" id="UP000663845"/>
    </source>
</evidence>
<comment type="caution">
    <text evidence="1">The sequence shown here is derived from an EMBL/GenBank/DDBJ whole genome shotgun (WGS) entry which is preliminary data.</text>
</comment>
<organism evidence="1 2">
    <name type="scientific">Adineta steineri</name>
    <dbReference type="NCBI Taxonomy" id="433720"/>
    <lineage>
        <taxon>Eukaryota</taxon>
        <taxon>Metazoa</taxon>
        <taxon>Spiralia</taxon>
        <taxon>Gnathifera</taxon>
        <taxon>Rotifera</taxon>
        <taxon>Eurotatoria</taxon>
        <taxon>Bdelloidea</taxon>
        <taxon>Adinetida</taxon>
        <taxon>Adinetidae</taxon>
        <taxon>Adineta</taxon>
    </lineage>
</organism>
<gene>
    <name evidence="1" type="ORF">JYZ213_LOCUS47389</name>
</gene>
<sequence>VVGVVVVVVDDDNNLHPNKILFKK</sequence>
<accession>A0A815YLI7</accession>
<name>A0A815YLI7_9BILA</name>
<reference evidence="1" key="1">
    <citation type="submission" date="2021-02" db="EMBL/GenBank/DDBJ databases">
        <authorList>
            <person name="Nowell W R."/>
        </authorList>
    </citation>
    <scope>NUCLEOTIDE SEQUENCE</scope>
</reference>
<dbReference type="AlphaFoldDB" id="A0A815YLI7"/>
<dbReference type="Proteomes" id="UP000663845">
    <property type="component" value="Unassembled WGS sequence"/>
</dbReference>